<dbReference type="InterPro" id="IPR050266">
    <property type="entry name" value="AB_hydrolase_sf"/>
</dbReference>
<dbReference type="PANTHER" id="PTHR43798">
    <property type="entry name" value="MONOACYLGLYCEROL LIPASE"/>
    <property type="match status" value="1"/>
</dbReference>
<keyword evidence="1" id="KW-0378">Hydrolase</keyword>
<proteinExistence type="predicted"/>
<dbReference type="GO" id="GO:0016020">
    <property type="term" value="C:membrane"/>
    <property type="evidence" value="ECO:0007669"/>
    <property type="project" value="TreeGrafter"/>
</dbReference>
<sequence>MASIFPSDNGQLLISKDGTKIWAEAAGDPANPPVVFIHGVACTALVFDNQFSDSNLLDNIYMIRYEMRGHGRSGHPLDFDSYASLRFAEDFMAVYNAFQLKKPFICGWSMGSFVPVDVIEAYGAGILGGIILPGGPAITRSLHTEYMGDFLKNNVPRFLSSSADIQGEAAVEFIESCVRNPEAMSFETKMKWIGGYVIQSATVRTHLITREQSSQRWEKEIQNVPVLLIQGDSDRHVVVDKIIPMAQKYYARLELHVLKGCGHTPCFERAEETNRLLLDFVQRHAVKVGA</sequence>
<accession>A0AAW0FFR4</accession>
<protein>
    <recommendedName>
        <fullName evidence="2">Serine aminopeptidase S33 domain-containing protein</fullName>
    </recommendedName>
</protein>
<organism evidence="3 4">
    <name type="scientific">Cerrena zonata</name>
    <dbReference type="NCBI Taxonomy" id="2478898"/>
    <lineage>
        <taxon>Eukaryota</taxon>
        <taxon>Fungi</taxon>
        <taxon>Dikarya</taxon>
        <taxon>Basidiomycota</taxon>
        <taxon>Agaricomycotina</taxon>
        <taxon>Agaricomycetes</taxon>
        <taxon>Polyporales</taxon>
        <taxon>Cerrenaceae</taxon>
        <taxon>Cerrena</taxon>
    </lineage>
</organism>
<keyword evidence="4" id="KW-1185">Reference proteome</keyword>
<evidence type="ECO:0000259" key="2">
    <source>
        <dbReference type="Pfam" id="PF12146"/>
    </source>
</evidence>
<dbReference type="GO" id="GO:0016787">
    <property type="term" value="F:hydrolase activity"/>
    <property type="evidence" value="ECO:0007669"/>
    <property type="project" value="UniProtKB-KW"/>
</dbReference>
<dbReference type="InterPro" id="IPR029058">
    <property type="entry name" value="AB_hydrolase_fold"/>
</dbReference>
<dbReference type="Pfam" id="PF12146">
    <property type="entry name" value="Hydrolase_4"/>
    <property type="match status" value="1"/>
</dbReference>
<gene>
    <name evidence="3" type="ORF">QCA50_019301</name>
</gene>
<dbReference type="Gene3D" id="3.40.50.1820">
    <property type="entry name" value="alpha/beta hydrolase"/>
    <property type="match status" value="1"/>
</dbReference>
<dbReference type="AlphaFoldDB" id="A0AAW0FFR4"/>
<feature type="domain" description="Serine aminopeptidase S33" evidence="2">
    <location>
        <begin position="34"/>
        <end position="269"/>
    </location>
</feature>
<dbReference type="PANTHER" id="PTHR43798:SF31">
    <property type="entry name" value="AB HYDROLASE SUPERFAMILY PROTEIN YCLE"/>
    <property type="match status" value="1"/>
</dbReference>
<dbReference type="InterPro" id="IPR022742">
    <property type="entry name" value="Hydrolase_4"/>
</dbReference>
<dbReference type="EMBL" id="JASBNA010000083">
    <property type="protein sequence ID" value="KAK7677749.1"/>
    <property type="molecule type" value="Genomic_DNA"/>
</dbReference>
<dbReference type="Proteomes" id="UP001385951">
    <property type="component" value="Unassembled WGS sequence"/>
</dbReference>
<comment type="caution">
    <text evidence="3">The sequence shown here is derived from an EMBL/GenBank/DDBJ whole genome shotgun (WGS) entry which is preliminary data.</text>
</comment>
<evidence type="ECO:0000313" key="4">
    <source>
        <dbReference type="Proteomes" id="UP001385951"/>
    </source>
</evidence>
<dbReference type="SUPFAM" id="SSF53474">
    <property type="entry name" value="alpha/beta-Hydrolases"/>
    <property type="match status" value="1"/>
</dbReference>
<evidence type="ECO:0000256" key="1">
    <source>
        <dbReference type="ARBA" id="ARBA00022801"/>
    </source>
</evidence>
<name>A0AAW0FFR4_9APHY</name>
<evidence type="ECO:0000313" key="3">
    <source>
        <dbReference type="EMBL" id="KAK7677749.1"/>
    </source>
</evidence>
<reference evidence="3 4" key="1">
    <citation type="submission" date="2022-09" db="EMBL/GenBank/DDBJ databases">
        <authorList>
            <person name="Palmer J.M."/>
        </authorList>
    </citation>
    <scope>NUCLEOTIDE SEQUENCE [LARGE SCALE GENOMIC DNA]</scope>
    <source>
        <strain evidence="3 4">DSM 7382</strain>
    </source>
</reference>